<evidence type="ECO:0000313" key="3">
    <source>
        <dbReference type="Proteomes" id="UP000236151"/>
    </source>
</evidence>
<evidence type="ECO:0008006" key="4">
    <source>
        <dbReference type="Google" id="ProtNLM"/>
    </source>
</evidence>
<evidence type="ECO:0000256" key="1">
    <source>
        <dbReference type="SAM" id="MobiDB-lite"/>
    </source>
</evidence>
<proteinExistence type="predicted"/>
<dbReference type="Gene3D" id="1.20.120.490">
    <property type="entry name" value="Hypothetical protein TM1646-like domain"/>
    <property type="match status" value="1"/>
</dbReference>
<dbReference type="InterPro" id="IPR005585">
    <property type="entry name" value="DUF327"/>
</dbReference>
<dbReference type="RefSeq" id="WP_103080326.1">
    <property type="nucleotide sequence ID" value="NZ_CP021850.1"/>
</dbReference>
<sequence>MKIADMLNNPTGIASAQGRDDRRISGSKVSEFQSRLLSIEEKNYDEKLRTLADQIFAQGEKLGERIDIRELKVYKRLVSEFLREAVGGSHRFSKESFLDRRGRYKVFATIKKINHELDELTKDVLKEEKDNIRILQRLDDIRGMILDIMM</sequence>
<comment type="caution">
    <text evidence="2">The sequence shown here is derived from an EMBL/GenBank/DDBJ whole genome shotgun (WGS) entry which is preliminary data.</text>
</comment>
<dbReference type="KEGG" id="cthd:CDO33_00955"/>
<reference evidence="2 3" key="1">
    <citation type="submission" date="2017-06" db="EMBL/GenBank/DDBJ databases">
        <title>Investigating the central metabolism of Clostridium thermosuccinogenes.</title>
        <authorList>
            <person name="Koendjbiharie J.G."/>
            <person name="van Kranenburg R."/>
        </authorList>
    </citation>
    <scope>NUCLEOTIDE SEQUENCE [LARGE SCALE GENOMIC DNA]</scope>
    <source>
        <strain evidence="2 3">DSM 5806</strain>
    </source>
</reference>
<accession>A0A2K2EYB0</accession>
<dbReference type="Proteomes" id="UP000236151">
    <property type="component" value="Unassembled WGS sequence"/>
</dbReference>
<keyword evidence="3" id="KW-1185">Reference proteome</keyword>
<protein>
    <recommendedName>
        <fullName evidence="4">DUF327 domain-containing protein</fullName>
    </recommendedName>
</protein>
<dbReference type="OrthoDB" id="1680946at2"/>
<dbReference type="AlphaFoldDB" id="A0A2K2EYB0"/>
<dbReference type="SUPFAM" id="SSF158397">
    <property type="entry name" value="TM1646-like"/>
    <property type="match status" value="1"/>
</dbReference>
<evidence type="ECO:0000313" key="2">
    <source>
        <dbReference type="EMBL" id="PNU00944.1"/>
    </source>
</evidence>
<dbReference type="Pfam" id="PF03885">
    <property type="entry name" value="DUF327"/>
    <property type="match status" value="1"/>
</dbReference>
<dbReference type="EMBL" id="NIOJ01000005">
    <property type="protein sequence ID" value="PNU00944.1"/>
    <property type="molecule type" value="Genomic_DNA"/>
</dbReference>
<organism evidence="2 3">
    <name type="scientific">Clostridium thermosuccinogenes</name>
    <dbReference type="NCBI Taxonomy" id="84032"/>
    <lineage>
        <taxon>Bacteria</taxon>
        <taxon>Bacillati</taxon>
        <taxon>Bacillota</taxon>
        <taxon>Clostridia</taxon>
        <taxon>Eubacteriales</taxon>
        <taxon>Clostridiaceae</taxon>
        <taxon>Clostridium</taxon>
    </lineage>
</organism>
<dbReference type="InterPro" id="IPR024042">
    <property type="entry name" value="TM1646-like_dom_sf"/>
</dbReference>
<name>A0A2K2EYB0_9CLOT</name>
<gene>
    <name evidence="2" type="ORF">CDQ84_03425</name>
</gene>
<feature type="region of interest" description="Disordered" evidence="1">
    <location>
        <begin position="1"/>
        <end position="24"/>
    </location>
</feature>